<organism evidence="5 6">
    <name type="scientific">Pelagibacterium halotolerans (strain DSM 22347 / JCM 15775 / CGMCC 1.7692 / B2)</name>
    <dbReference type="NCBI Taxonomy" id="1082931"/>
    <lineage>
        <taxon>Bacteria</taxon>
        <taxon>Pseudomonadati</taxon>
        <taxon>Pseudomonadota</taxon>
        <taxon>Alphaproteobacteria</taxon>
        <taxon>Hyphomicrobiales</taxon>
        <taxon>Devosiaceae</taxon>
        <taxon>Pelagibacterium</taxon>
    </lineage>
</organism>
<accession>G4R8C3</accession>
<dbReference type="InterPro" id="IPR008920">
    <property type="entry name" value="TF_FadR/GntR_C"/>
</dbReference>
<keyword evidence="6" id="KW-1185">Reference proteome</keyword>
<dbReference type="PANTHER" id="PTHR43537">
    <property type="entry name" value="TRANSCRIPTIONAL REGULATOR, GNTR FAMILY"/>
    <property type="match status" value="1"/>
</dbReference>
<evidence type="ECO:0000256" key="2">
    <source>
        <dbReference type="ARBA" id="ARBA00023125"/>
    </source>
</evidence>
<dbReference type="STRING" id="1082931.KKY_2358"/>
<dbReference type="AlphaFoldDB" id="G4R8C3"/>
<protein>
    <submittedName>
        <fullName evidence="5">Transcriptional regulator, GntR family</fullName>
    </submittedName>
</protein>
<dbReference type="InterPro" id="IPR011711">
    <property type="entry name" value="GntR_C"/>
</dbReference>
<dbReference type="SMART" id="SM00345">
    <property type="entry name" value="HTH_GNTR"/>
    <property type="match status" value="1"/>
</dbReference>
<dbReference type="Pfam" id="PF00392">
    <property type="entry name" value="GntR"/>
    <property type="match status" value="1"/>
</dbReference>
<keyword evidence="2" id="KW-0238">DNA-binding</keyword>
<dbReference type="InterPro" id="IPR036390">
    <property type="entry name" value="WH_DNA-bd_sf"/>
</dbReference>
<dbReference type="Gene3D" id="1.20.120.530">
    <property type="entry name" value="GntR ligand-binding domain-like"/>
    <property type="match status" value="1"/>
</dbReference>
<dbReference type="Proteomes" id="UP000008850">
    <property type="component" value="Chromosome"/>
</dbReference>
<dbReference type="EMBL" id="CP003075">
    <property type="protein sequence ID" value="AEQ52367.1"/>
    <property type="molecule type" value="Genomic_DNA"/>
</dbReference>
<dbReference type="SMART" id="SM00895">
    <property type="entry name" value="FCD"/>
    <property type="match status" value="1"/>
</dbReference>
<proteinExistence type="predicted"/>
<evidence type="ECO:0000256" key="3">
    <source>
        <dbReference type="ARBA" id="ARBA00023163"/>
    </source>
</evidence>
<name>G4R8C3_PELHB</name>
<dbReference type="PANTHER" id="PTHR43537:SF5">
    <property type="entry name" value="UXU OPERON TRANSCRIPTIONAL REGULATOR"/>
    <property type="match status" value="1"/>
</dbReference>
<dbReference type="Pfam" id="PF07729">
    <property type="entry name" value="FCD"/>
    <property type="match status" value="1"/>
</dbReference>
<dbReference type="KEGG" id="phl:KKY_2358"/>
<dbReference type="InterPro" id="IPR000524">
    <property type="entry name" value="Tscrpt_reg_HTH_GntR"/>
</dbReference>
<dbReference type="CDD" id="cd07377">
    <property type="entry name" value="WHTH_GntR"/>
    <property type="match status" value="1"/>
</dbReference>
<evidence type="ECO:0000256" key="1">
    <source>
        <dbReference type="ARBA" id="ARBA00023015"/>
    </source>
</evidence>
<keyword evidence="3" id="KW-0804">Transcription</keyword>
<feature type="domain" description="HTH gntR-type" evidence="4">
    <location>
        <begin position="14"/>
        <end position="80"/>
    </location>
</feature>
<dbReference type="eggNOG" id="COG1802">
    <property type="taxonomic scope" value="Bacteria"/>
</dbReference>
<dbReference type="PROSITE" id="PS50949">
    <property type="entry name" value="HTH_GNTR"/>
    <property type="match status" value="1"/>
</dbReference>
<reference evidence="5 6" key="1">
    <citation type="journal article" date="2012" name="J. Bacteriol.">
        <title>Complete genome sequence of Pelagibacterium halotolerans B2T.</title>
        <authorList>
            <person name="Huo Y.Y."/>
            <person name="Cheng H."/>
            <person name="Han X.F."/>
            <person name="Jiang X.W."/>
            <person name="Sun C."/>
            <person name="Zhang X.Q."/>
            <person name="Zhu X.F."/>
            <person name="Liu Y.F."/>
            <person name="Li P.F."/>
            <person name="Ni P.X."/>
            <person name="Wu M."/>
        </authorList>
    </citation>
    <scope>NUCLEOTIDE SEQUENCE [LARGE SCALE GENOMIC DNA]</scope>
    <source>
        <strain evidence="6">DSM 22347 / JCM 15775 / CGMCC 1.7692 / B2</strain>
    </source>
</reference>
<dbReference type="SUPFAM" id="SSF46785">
    <property type="entry name" value="Winged helix' DNA-binding domain"/>
    <property type="match status" value="1"/>
</dbReference>
<dbReference type="GO" id="GO:0003700">
    <property type="term" value="F:DNA-binding transcription factor activity"/>
    <property type="evidence" value="ECO:0007669"/>
    <property type="project" value="InterPro"/>
</dbReference>
<dbReference type="GO" id="GO:0003677">
    <property type="term" value="F:DNA binding"/>
    <property type="evidence" value="ECO:0007669"/>
    <property type="project" value="UniProtKB-KW"/>
</dbReference>
<dbReference type="PATRIC" id="fig|1082931.4.peg.2326"/>
<dbReference type="SUPFAM" id="SSF48008">
    <property type="entry name" value="GntR ligand-binding domain-like"/>
    <property type="match status" value="1"/>
</dbReference>
<gene>
    <name evidence="5" type="ordered locus">KKY_2358</name>
</gene>
<dbReference type="InterPro" id="IPR036388">
    <property type="entry name" value="WH-like_DNA-bd_sf"/>
</dbReference>
<keyword evidence="1" id="KW-0805">Transcription regulation</keyword>
<evidence type="ECO:0000313" key="5">
    <source>
        <dbReference type="EMBL" id="AEQ52367.1"/>
    </source>
</evidence>
<dbReference type="HOGENOM" id="CLU_017584_5_1_5"/>
<evidence type="ECO:0000313" key="6">
    <source>
        <dbReference type="Proteomes" id="UP000008850"/>
    </source>
</evidence>
<sequence>MTSIPPIGKSSGHALLAADVHALLRNRIISLEIKQGSRLVEDEISREINVGRTPVREALLRLEGEGLVSRQRRGWLIEATNPANARFIFETRISTESYATRLAAQRGSSQQKKRLISLMSKMDNYKEISRAELNRLDRTFHETIVAMAANPLLAEMHERTQFHYWNLRLPIFFNEEQTVASNAQHRSIFEALESGDPEAAEKAARDHIETTSNIVREALESM</sequence>
<evidence type="ECO:0000259" key="4">
    <source>
        <dbReference type="PROSITE" id="PS50949"/>
    </source>
</evidence>
<dbReference type="RefSeq" id="WP_014131516.1">
    <property type="nucleotide sequence ID" value="NC_016078.1"/>
</dbReference>
<dbReference type="Gene3D" id="1.10.10.10">
    <property type="entry name" value="Winged helix-like DNA-binding domain superfamily/Winged helix DNA-binding domain"/>
    <property type="match status" value="1"/>
</dbReference>